<dbReference type="EMBL" id="VDFW01000003">
    <property type="protein sequence ID" value="TNC28632.1"/>
    <property type="molecule type" value="Genomic_DNA"/>
</dbReference>
<evidence type="ECO:0008006" key="3">
    <source>
        <dbReference type="Google" id="ProtNLM"/>
    </source>
</evidence>
<comment type="caution">
    <text evidence="1">The sequence shown here is derived from an EMBL/GenBank/DDBJ whole genome shotgun (WGS) entry which is preliminary data.</text>
</comment>
<reference evidence="1 2" key="1">
    <citation type="submission" date="2019-06" db="EMBL/GenBank/DDBJ databases">
        <title>Amycolatopsis alkalitolerans sp. nov., isolated from Gastrodia elata Blume.</title>
        <authorList>
            <person name="Narsing Rao M.P."/>
            <person name="Li W.J."/>
        </authorList>
    </citation>
    <scope>NUCLEOTIDE SEQUENCE [LARGE SCALE GENOMIC DNA]</scope>
    <source>
        <strain evidence="1 2">SYSUP0005</strain>
    </source>
</reference>
<keyword evidence="2" id="KW-1185">Reference proteome</keyword>
<gene>
    <name evidence="1" type="ORF">FG385_05080</name>
</gene>
<evidence type="ECO:0000313" key="2">
    <source>
        <dbReference type="Proteomes" id="UP000305546"/>
    </source>
</evidence>
<name>A0A5C4M669_9PSEU</name>
<dbReference type="Proteomes" id="UP000305546">
    <property type="component" value="Unassembled WGS sequence"/>
</dbReference>
<organism evidence="1 2">
    <name type="scientific">Amycolatopsis alkalitolerans</name>
    <dbReference type="NCBI Taxonomy" id="2547244"/>
    <lineage>
        <taxon>Bacteria</taxon>
        <taxon>Bacillati</taxon>
        <taxon>Actinomycetota</taxon>
        <taxon>Actinomycetes</taxon>
        <taxon>Pseudonocardiales</taxon>
        <taxon>Pseudonocardiaceae</taxon>
        <taxon>Amycolatopsis</taxon>
    </lineage>
</organism>
<evidence type="ECO:0000313" key="1">
    <source>
        <dbReference type="EMBL" id="TNC28632.1"/>
    </source>
</evidence>
<protein>
    <recommendedName>
        <fullName evidence="3">Transposase</fullName>
    </recommendedName>
</protein>
<accession>A0A5C4M669</accession>
<proteinExistence type="predicted"/>
<sequence>MIEVDRALDGNGVTSLAGHRLKIGPELAGAKVTLRLDGHLVHVVHHDLLAKTLPSPLPADQRTTIRGARIATTQLPAPAPGPISVQRKVPRDGVIMVARQRLRIGTVYAGKIVTIHVEDTHFRVTCDGAELSLHPRDSQHPVRRWKAKIHAPKL</sequence>
<dbReference type="AlphaFoldDB" id="A0A5C4M669"/>
<dbReference type="OrthoDB" id="568335at2"/>